<dbReference type="OrthoDB" id="71454at2"/>
<dbReference type="Proteomes" id="UP000321306">
    <property type="component" value="Unassembled WGS sequence"/>
</dbReference>
<accession>A0A511N704</accession>
<dbReference type="AlphaFoldDB" id="A0A511N704"/>
<proteinExistence type="predicted"/>
<evidence type="ECO:0000313" key="1">
    <source>
        <dbReference type="EMBL" id="GEM48600.1"/>
    </source>
</evidence>
<dbReference type="InterPro" id="IPR005500">
    <property type="entry name" value="DUF309"/>
</dbReference>
<dbReference type="Pfam" id="PF03745">
    <property type="entry name" value="DUF309"/>
    <property type="match status" value="1"/>
</dbReference>
<dbReference type="SUPFAM" id="SSF140663">
    <property type="entry name" value="TTHA0068-like"/>
    <property type="match status" value="1"/>
</dbReference>
<evidence type="ECO:0008006" key="3">
    <source>
        <dbReference type="Google" id="ProtNLM"/>
    </source>
</evidence>
<gene>
    <name evidence="1" type="ORF">DC3_42350</name>
</gene>
<dbReference type="Gene3D" id="1.10.3450.10">
    <property type="entry name" value="TTHA0068-like"/>
    <property type="match status" value="1"/>
</dbReference>
<protein>
    <recommendedName>
        <fullName evidence="3">DUF309 domain-containing protein</fullName>
    </recommendedName>
</protein>
<dbReference type="EMBL" id="BJXB01000022">
    <property type="protein sequence ID" value="GEM48600.1"/>
    <property type="molecule type" value="Genomic_DNA"/>
</dbReference>
<organism evidence="1 2">
    <name type="scientific">Deinococcus cellulosilyticus (strain DSM 18568 / NBRC 106333 / KACC 11606 / 5516J-15)</name>
    <dbReference type="NCBI Taxonomy" id="1223518"/>
    <lineage>
        <taxon>Bacteria</taxon>
        <taxon>Thermotogati</taxon>
        <taxon>Deinococcota</taxon>
        <taxon>Deinococci</taxon>
        <taxon>Deinococcales</taxon>
        <taxon>Deinococcaceae</taxon>
        <taxon>Deinococcus</taxon>
    </lineage>
</organism>
<sequence>MQERLKKGILLFNARQYWEAHEAWEELWMQATGDDRKALSVLILFAAAMHKRWVHGSLTHRNFHKAQRHLNEIPCLFEGINLCSLKETVWQALSDPEVTPEIPLD</sequence>
<dbReference type="RefSeq" id="WP_146887805.1">
    <property type="nucleotide sequence ID" value="NZ_BJXB01000022.1"/>
</dbReference>
<evidence type="ECO:0000313" key="2">
    <source>
        <dbReference type="Proteomes" id="UP000321306"/>
    </source>
</evidence>
<keyword evidence="2" id="KW-1185">Reference proteome</keyword>
<comment type="caution">
    <text evidence="1">The sequence shown here is derived from an EMBL/GenBank/DDBJ whole genome shotgun (WGS) entry which is preliminary data.</text>
</comment>
<reference evidence="1 2" key="1">
    <citation type="submission" date="2019-07" db="EMBL/GenBank/DDBJ databases">
        <title>Whole genome shotgun sequence of Deinococcus cellulosilyticus NBRC 106333.</title>
        <authorList>
            <person name="Hosoyama A."/>
            <person name="Uohara A."/>
            <person name="Ohji S."/>
            <person name="Ichikawa N."/>
        </authorList>
    </citation>
    <scope>NUCLEOTIDE SEQUENCE [LARGE SCALE GENOMIC DNA]</scope>
    <source>
        <strain evidence="1 2">NBRC 106333</strain>
    </source>
</reference>
<name>A0A511N704_DEIC1</name>
<dbReference type="InterPro" id="IPR023203">
    <property type="entry name" value="TTHA0068_sf"/>
</dbReference>